<dbReference type="Gene3D" id="2.60.40.1120">
    <property type="entry name" value="Carboxypeptidase-like, regulatory domain"/>
    <property type="match status" value="1"/>
</dbReference>
<organism evidence="1 2">
    <name type="scientific">Reichenbachiella carrageenanivorans</name>
    <dbReference type="NCBI Taxonomy" id="2979869"/>
    <lineage>
        <taxon>Bacteria</taxon>
        <taxon>Pseudomonadati</taxon>
        <taxon>Bacteroidota</taxon>
        <taxon>Cytophagia</taxon>
        <taxon>Cytophagales</taxon>
        <taxon>Reichenbachiellaceae</taxon>
        <taxon>Reichenbachiella</taxon>
    </lineage>
</organism>
<proteinExistence type="predicted"/>
<protein>
    <submittedName>
        <fullName evidence="1">DUF5686 and carboxypeptidase regulatory-like domain-containing protein</fullName>
    </submittedName>
</protein>
<accession>A0ABY6D159</accession>
<dbReference type="Pfam" id="PF13715">
    <property type="entry name" value="CarbopepD_reg_2"/>
    <property type="match status" value="1"/>
</dbReference>
<dbReference type="SUPFAM" id="SSF49464">
    <property type="entry name" value="Carboxypeptidase regulatory domain-like"/>
    <property type="match status" value="1"/>
</dbReference>
<reference evidence="1" key="1">
    <citation type="submission" date="2022-10" db="EMBL/GenBank/DDBJ databases">
        <title>Comparative genomics and taxonomic characterization of three novel marine species of genus Reichenbachiella exhibiting antioxidant and polysaccharide degradation activities.</title>
        <authorList>
            <person name="Muhammad N."/>
            <person name="Lee Y.-J."/>
            <person name="Ko J."/>
            <person name="Kim S.-G."/>
        </authorList>
    </citation>
    <scope>NUCLEOTIDE SEQUENCE</scope>
    <source>
        <strain evidence="1">Wsw4-B4</strain>
    </source>
</reference>
<dbReference type="InterPro" id="IPR008969">
    <property type="entry name" value="CarboxyPept-like_regulatory"/>
</dbReference>
<dbReference type="Pfam" id="PF18939">
    <property type="entry name" value="DUF5686"/>
    <property type="match status" value="1"/>
</dbReference>
<keyword evidence="2" id="KW-1185">Reference proteome</keyword>
<dbReference type="EMBL" id="CP106735">
    <property type="protein sequence ID" value="UXX78813.1"/>
    <property type="molecule type" value="Genomic_DNA"/>
</dbReference>
<gene>
    <name evidence="1" type="ORF">N7E81_15750</name>
</gene>
<name>A0ABY6D159_9BACT</name>
<dbReference type="RefSeq" id="WP_263050557.1">
    <property type="nucleotide sequence ID" value="NZ_CP106735.1"/>
</dbReference>
<dbReference type="Proteomes" id="UP001062165">
    <property type="component" value="Chromosome"/>
</dbReference>
<sequence length="811" mass="93923">MAAELFGTVTDQSGVPLPFATLYVLNTTKGTTTNIEGRYSLDLPPGQYELVYQYVGYKKQQIPLKVDHRRILLNVVLEPEVLQLEEVVVKAGGPDPAYAVIREAMAKRKYHQEEVNAYKCKVYVKGMQTLDEKPDQVLGVNIALDTGIVYLSESVSELSIARPDKIKEVMISSKVSGSNSAFSYNQGSQMLISFYDNLMTFPGLSERGFVSPIAQNALLFYDYKLEGTMMEGGLLVNKIRVIPKRKNDPAFEGFIYIIEDAWRIYSVDLKLTKAHQIEFLDEVNVYQVYAPVQDGIWMLFSQRFTYYLNVFGFRGNGNFVGIHSEYEIEPNYELVETKKADQIQLFPNGYFDNEILKIENKANKRDAKYWEEVRPIPLTKVEKIDYWWKDSLQHMMEAKPYKDSIDKVSNKFNFQNLFIGGYVYQQSYKERYFRFQPIYDILQYNTVEGAVVNLKASYVQEKERIWKYQVTPTLRYGFSSEDFYYKAQFSYQFNPIKRTRAYVEGGQFVSQYNASDPISPLINSFETLVNRRNYMKLYEKSFAKLHYSSEVVNGVTWKSTLEYAHRTELQNTADYSFFYQDDRLFAPNAPSNDELNKEGKNTSFGHSRALVFTTNFYIKFGQKYISRPDMKFNLDSKYPTIFVQYRKAIPVTNSYSDANFDEVVMRVYQGANYGLFGSGNYTVWAGTFFNTDKMDFMDYRHFTGNQSIFAKFGQDHYQLLDYYQYSTNGAWLGVHVDHHFNGFILNKFPLIRKTKAQVVASVNYLHTSVSGHYIEYGVGLEHLFKVLRLDFYGAMQDGSSYGYGLRAGLGF</sequence>
<evidence type="ECO:0000313" key="2">
    <source>
        <dbReference type="Proteomes" id="UP001062165"/>
    </source>
</evidence>
<dbReference type="InterPro" id="IPR043741">
    <property type="entry name" value="DUF5686"/>
</dbReference>
<evidence type="ECO:0000313" key="1">
    <source>
        <dbReference type="EMBL" id="UXX78813.1"/>
    </source>
</evidence>